<sequence length="81" mass="9533">MRLFDEDNENVINNVSIFLTIDEAREMIDTLEGLLKSFENKPNHGHLNDETYQHEITISLYDDKNLDGLNERAKKLIRENK</sequence>
<gene>
    <name evidence="1" type="ORF">GCM10008967_30550</name>
</gene>
<comment type="caution">
    <text evidence="1">The sequence shown here is derived from an EMBL/GenBank/DDBJ whole genome shotgun (WGS) entry which is preliminary data.</text>
</comment>
<name>A0ABP3GB02_9BACI</name>
<reference evidence="2" key="1">
    <citation type="journal article" date="2019" name="Int. J. Syst. Evol. Microbiol.">
        <title>The Global Catalogue of Microorganisms (GCM) 10K type strain sequencing project: providing services to taxonomists for standard genome sequencing and annotation.</title>
        <authorList>
            <consortium name="The Broad Institute Genomics Platform"/>
            <consortium name="The Broad Institute Genome Sequencing Center for Infectious Disease"/>
            <person name="Wu L."/>
            <person name="Ma J."/>
        </authorList>
    </citation>
    <scope>NUCLEOTIDE SEQUENCE [LARGE SCALE GENOMIC DNA]</scope>
    <source>
        <strain evidence="2">JCM 9731</strain>
    </source>
</reference>
<keyword evidence="2" id="KW-1185">Reference proteome</keyword>
<protein>
    <submittedName>
        <fullName evidence="1">Uncharacterized protein</fullName>
    </submittedName>
</protein>
<dbReference type="EMBL" id="BAAADJ010000053">
    <property type="protein sequence ID" value="GAA0338156.1"/>
    <property type="molecule type" value="Genomic_DNA"/>
</dbReference>
<evidence type="ECO:0000313" key="2">
    <source>
        <dbReference type="Proteomes" id="UP001500782"/>
    </source>
</evidence>
<proteinExistence type="predicted"/>
<dbReference type="Proteomes" id="UP001500782">
    <property type="component" value="Unassembled WGS sequence"/>
</dbReference>
<organism evidence="1 2">
    <name type="scientific">Bacillus carboniphilus</name>
    <dbReference type="NCBI Taxonomy" id="86663"/>
    <lineage>
        <taxon>Bacteria</taxon>
        <taxon>Bacillati</taxon>
        <taxon>Bacillota</taxon>
        <taxon>Bacilli</taxon>
        <taxon>Bacillales</taxon>
        <taxon>Bacillaceae</taxon>
        <taxon>Bacillus</taxon>
    </lineage>
</organism>
<accession>A0ABP3GB02</accession>
<dbReference type="RefSeq" id="WP_343800658.1">
    <property type="nucleotide sequence ID" value="NZ_BAAADJ010000053.1"/>
</dbReference>
<evidence type="ECO:0000313" key="1">
    <source>
        <dbReference type="EMBL" id="GAA0338156.1"/>
    </source>
</evidence>